<keyword evidence="1" id="KW-1133">Transmembrane helix</keyword>
<dbReference type="Gene3D" id="3.40.50.410">
    <property type="entry name" value="von Willebrand factor, type A domain"/>
    <property type="match status" value="1"/>
</dbReference>
<dbReference type="RefSeq" id="WP_146518836.1">
    <property type="nucleotide sequence ID" value="NZ_CP151726.1"/>
</dbReference>
<dbReference type="InterPro" id="IPR050934">
    <property type="entry name" value="ITIH"/>
</dbReference>
<dbReference type="AlphaFoldDB" id="A0A5C6B004"/>
<dbReference type="InterPro" id="IPR036465">
    <property type="entry name" value="vWFA_dom_sf"/>
</dbReference>
<keyword evidence="1" id="KW-0812">Transmembrane</keyword>
<proteinExistence type="predicted"/>
<evidence type="ECO:0000313" key="2">
    <source>
        <dbReference type="EMBL" id="TWU05615.1"/>
    </source>
</evidence>
<reference evidence="2 3" key="1">
    <citation type="submission" date="2019-02" db="EMBL/GenBank/DDBJ databases">
        <title>Deep-cultivation of Planctomycetes and their phenomic and genomic characterization uncovers novel biology.</title>
        <authorList>
            <person name="Wiegand S."/>
            <person name="Jogler M."/>
            <person name="Boedeker C."/>
            <person name="Pinto D."/>
            <person name="Vollmers J."/>
            <person name="Rivas-Marin E."/>
            <person name="Kohn T."/>
            <person name="Peeters S.H."/>
            <person name="Heuer A."/>
            <person name="Rast P."/>
            <person name="Oberbeckmann S."/>
            <person name="Bunk B."/>
            <person name="Jeske O."/>
            <person name="Meyerdierks A."/>
            <person name="Storesund J.E."/>
            <person name="Kallscheuer N."/>
            <person name="Luecker S."/>
            <person name="Lage O.M."/>
            <person name="Pohl T."/>
            <person name="Merkel B.J."/>
            <person name="Hornburger P."/>
            <person name="Mueller R.-W."/>
            <person name="Bruemmer F."/>
            <person name="Labrenz M."/>
            <person name="Spormann A.M."/>
            <person name="Op Den Camp H."/>
            <person name="Overmann J."/>
            <person name="Amann R."/>
            <person name="Jetten M.S.M."/>
            <person name="Mascher T."/>
            <person name="Medema M.H."/>
            <person name="Devos D.P."/>
            <person name="Kaster A.-K."/>
            <person name="Ovreas L."/>
            <person name="Rohde M."/>
            <person name="Galperin M.Y."/>
            <person name="Jogler C."/>
        </authorList>
    </citation>
    <scope>NUCLEOTIDE SEQUENCE [LARGE SCALE GENOMIC DNA]</scope>
    <source>
        <strain evidence="2 3">Pla52n</strain>
    </source>
</reference>
<dbReference type="SUPFAM" id="SSF53300">
    <property type="entry name" value="vWA-like"/>
    <property type="match status" value="1"/>
</dbReference>
<sequence>MKEKLTQVESEVKERLDDPFVRSRTFGRLKWLRDESLLAMVLAVIVAAAVVLIFLVGGEVIGPAEAELAKPNITVQEVILGDGTSPLDSVVDAVTPQQAVEQSSAPMAGIDAIASLDVGTGRDLTGENLTIADTKTKLDNLPVVTLPPAPPGGGSPGSSSVVGIFRIDENTKSVVYVIDKSGSMAGSNLARVQAELIFAISEMNEDQSFSVVFFDGLAWPIFATRGIAGTGRSRSLKMLPATDGNKKLAIDWIRTMHADGGTNPFPAVMLGLGVKPEKIVLLSDGEFSDTYVRDIDRANRGNASIDCIGFGETIRTLVDIAQQNNGRYITAR</sequence>
<comment type="caution">
    <text evidence="2">The sequence shown here is derived from an EMBL/GenBank/DDBJ whole genome shotgun (WGS) entry which is preliminary data.</text>
</comment>
<feature type="transmembrane region" description="Helical" evidence="1">
    <location>
        <begin position="37"/>
        <end position="57"/>
    </location>
</feature>
<evidence type="ECO:0000256" key="1">
    <source>
        <dbReference type="SAM" id="Phobius"/>
    </source>
</evidence>
<dbReference type="PANTHER" id="PTHR10338:SF108">
    <property type="entry name" value="INTER-ALPHA-TRYPSIN INHIBITOR HEAVY CHAIN H4-LIKE PROTEIN"/>
    <property type="match status" value="1"/>
</dbReference>
<keyword evidence="1" id="KW-0472">Membrane</keyword>
<protein>
    <submittedName>
        <fullName evidence="2">Uncharacterized protein</fullName>
    </submittedName>
</protein>
<dbReference type="EMBL" id="SJPN01000002">
    <property type="protein sequence ID" value="TWU05615.1"/>
    <property type="molecule type" value="Genomic_DNA"/>
</dbReference>
<dbReference type="OrthoDB" id="288124at2"/>
<keyword evidence="3" id="KW-1185">Reference proteome</keyword>
<name>A0A5C6B004_9BACT</name>
<dbReference type="PANTHER" id="PTHR10338">
    <property type="entry name" value="INTER-ALPHA-TRYPSIN INHIBITOR HEAVY CHAIN FAMILY MEMBER"/>
    <property type="match status" value="1"/>
</dbReference>
<gene>
    <name evidence="2" type="ORF">Pla52n_13300</name>
</gene>
<evidence type="ECO:0000313" key="3">
    <source>
        <dbReference type="Proteomes" id="UP000320176"/>
    </source>
</evidence>
<dbReference type="Proteomes" id="UP000320176">
    <property type="component" value="Unassembled WGS sequence"/>
</dbReference>
<accession>A0A5C6B004</accession>
<organism evidence="2 3">
    <name type="scientific">Stieleria varia</name>
    <dbReference type="NCBI Taxonomy" id="2528005"/>
    <lineage>
        <taxon>Bacteria</taxon>
        <taxon>Pseudomonadati</taxon>
        <taxon>Planctomycetota</taxon>
        <taxon>Planctomycetia</taxon>
        <taxon>Pirellulales</taxon>
        <taxon>Pirellulaceae</taxon>
        <taxon>Stieleria</taxon>
    </lineage>
</organism>